<dbReference type="Gene3D" id="3.30.450.20">
    <property type="entry name" value="PAS domain"/>
    <property type="match status" value="1"/>
</dbReference>
<dbReference type="FunFam" id="3.30.450.20:FF:000057">
    <property type="entry name" value="Voltage-dependent calcium channel subunit alpha-2/delta-4"/>
    <property type="match status" value="1"/>
</dbReference>
<keyword evidence="14" id="KW-0325">Glycoprotein</keyword>
<dbReference type="Pfam" id="PF13519">
    <property type="entry name" value="VWA_2"/>
    <property type="match status" value="1"/>
</dbReference>
<accession>A0A7R9JQH2</accession>
<evidence type="ECO:0000256" key="7">
    <source>
        <dbReference type="ARBA" id="ARBA00022729"/>
    </source>
</evidence>
<gene>
    <name evidence="18" type="ORF">TGEB3V08_LOCUS1641</name>
</gene>
<protein>
    <recommendedName>
        <fullName evidence="17">VWFA domain-containing protein</fullName>
    </recommendedName>
</protein>
<evidence type="ECO:0000256" key="9">
    <source>
        <dbReference type="ARBA" id="ARBA00022882"/>
    </source>
</evidence>
<dbReference type="Pfam" id="PF08399">
    <property type="entry name" value="VWA_N"/>
    <property type="match status" value="1"/>
</dbReference>
<feature type="chain" id="PRO_5031493025" description="VWFA domain-containing protein" evidence="16">
    <location>
        <begin position="27"/>
        <end position="1259"/>
    </location>
</feature>
<keyword evidence="9" id="KW-0851">Voltage-gated channel</keyword>
<proteinExistence type="predicted"/>
<keyword evidence="8" id="KW-0106">Calcium</keyword>
<keyword evidence="13" id="KW-1015">Disulfide bond</keyword>
<evidence type="ECO:0000256" key="15">
    <source>
        <dbReference type="ARBA" id="ARBA00023303"/>
    </source>
</evidence>
<evidence type="ECO:0000256" key="8">
    <source>
        <dbReference type="ARBA" id="ARBA00022837"/>
    </source>
</evidence>
<dbReference type="PANTHER" id="PTHR10166">
    <property type="entry name" value="VOLTAGE-DEPENDENT CALCIUM CHANNEL SUBUNIT ALPHA-2/DELTA-RELATED"/>
    <property type="match status" value="1"/>
</dbReference>
<evidence type="ECO:0000256" key="13">
    <source>
        <dbReference type="ARBA" id="ARBA00023157"/>
    </source>
</evidence>
<dbReference type="FunFam" id="3.40.50.410:FF:000095">
    <property type="entry name" value="Dihydropyridine-sensitive l-type calcium channel"/>
    <property type="match status" value="1"/>
</dbReference>
<dbReference type="InterPro" id="IPR013608">
    <property type="entry name" value="VWA_N"/>
</dbReference>
<dbReference type="SUPFAM" id="SSF53300">
    <property type="entry name" value="vWA-like"/>
    <property type="match status" value="1"/>
</dbReference>
<dbReference type="SMART" id="SM00327">
    <property type="entry name" value="VWA"/>
    <property type="match status" value="1"/>
</dbReference>
<evidence type="ECO:0000256" key="12">
    <source>
        <dbReference type="ARBA" id="ARBA00023136"/>
    </source>
</evidence>
<evidence type="ECO:0000256" key="10">
    <source>
        <dbReference type="ARBA" id="ARBA00022989"/>
    </source>
</evidence>
<keyword evidence="2" id="KW-0813">Transport</keyword>
<dbReference type="PROSITE" id="PS50234">
    <property type="entry name" value="VWFA"/>
    <property type="match status" value="1"/>
</dbReference>
<reference evidence="18" key="1">
    <citation type="submission" date="2020-11" db="EMBL/GenBank/DDBJ databases">
        <authorList>
            <person name="Tran Van P."/>
        </authorList>
    </citation>
    <scope>NUCLEOTIDE SEQUENCE</scope>
</reference>
<keyword evidence="3" id="KW-0109">Calcium transport</keyword>
<evidence type="ECO:0000256" key="5">
    <source>
        <dbReference type="ARBA" id="ARBA00022692"/>
    </source>
</evidence>
<name>A0A7R9JQH2_TIMGE</name>
<dbReference type="InterPro" id="IPR036465">
    <property type="entry name" value="vWFA_dom_sf"/>
</dbReference>
<keyword evidence="15" id="KW-0407">Ion channel</keyword>
<evidence type="ECO:0000256" key="14">
    <source>
        <dbReference type="ARBA" id="ARBA00023180"/>
    </source>
</evidence>
<dbReference type="PANTHER" id="PTHR10166:SF31">
    <property type="entry name" value="CA[2+] CHANNEL MUSCLE-SPECIFIC ALPHA2_DELTA SUBUNIT, ISOFORM A"/>
    <property type="match status" value="1"/>
</dbReference>
<dbReference type="EMBL" id="OE839497">
    <property type="protein sequence ID" value="CAD7587447.1"/>
    <property type="molecule type" value="Genomic_DNA"/>
</dbReference>
<keyword evidence="11" id="KW-0406">Ion transport</keyword>
<feature type="domain" description="VWFA" evidence="17">
    <location>
        <begin position="253"/>
        <end position="448"/>
    </location>
</feature>
<keyword evidence="5" id="KW-0812">Transmembrane</keyword>
<feature type="signal peptide" evidence="16">
    <location>
        <begin position="1"/>
        <end position="26"/>
    </location>
</feature>
<evidence type="ECO:0000256" key="6">
    <source>
        <dbReference type="ARBA" id="ARBA00022723"/>
    </source>
</evidence>
<evidence type="ECO:0000256" key="11">
    <source>
        <dbReference type="ARBA" id="ARBA00023065"/>
    </source>
</evidence>
<evidence type="ECO:0000256" key="4">
    <source>
        <dbReference type="ARBA" id="ARBA00022673"/>
    </source>
</evidence>
<comment type="subcellular location">
    <subcellularLocation>
        <location evidence="1">Membrane</location>
        <topology evidence="1">Single-pass type I membrane protein</topology>
    </subcellularLocation>
</comment>
<dbReference type="GO" id="GO:0046872">
    <property type="term" value="F:metal ion binding"/>
    <property type="evidence" value="ECO:0007669"/>
    <property type="project" value="UniProtKB-KW"/>
</dbReference>
<dbReference type="GO" id="GO:0005245">
    <property type="term" value="F:voltage-gated calcium channel activity"/>
    <property type="evidence" value="ECO:0007669"/>
    <property type="project" value="TreeGrafter"/>
</dbReference>
<evidence type="ECO:0000256" key="16">
    <source>
        <dbReference type="SAM" id="SignalP"/>
    </source>
</evidence>
<keyword evidence="10" id="KW-1133">Transmembrane helix</keyword>
<sequence>MKEHPVVVWLCVCFVIFTCNTVPSAALDEDTIRTWAEEFGEELWNLGKVVTKSTEIKKNYKTHNTQVHPKDGRALLDAIVKNVATMLNHKMDAVKCIMAAAEDAAEEFEVPPGKPKDVNFTYYNAKSSATFIDGEFWNHTDDEPNTEWYHSLYLSPDPHFYGIPVNTSHSVIHVPTNVYDHSVEALPSIMWSEALDEVFVQNYKSDPALSWQYFGTHSGVMRGFPAISWRQDPDLFDCRSRNWYIEATTCSKDMVILMDISGSMRGLRHTIAKLTVSTLLSTLSNNDFFNVFFFNNETHEVVPCFKDMLVQATLENVNLFKEGITKMLPLSTTNFTTVMVTAFELLERYRVMRGCNDSEGVQCNQAIMLVTDGLPGNLTEMFERYNWKNNNTVIPVRVFTFLVGREVTKVREIQWTACLNRGYYVHIHYMYEAKEQTLKYIDVIARPLVLQGTVHPISWTHAYADTTDPKVTDWLAEVMDNPDKMEQLLLHERNKGLYFSQRKEDHLYIKEFDVEEEEEGKFQAYRLMTSVSIPAFDRKTNRNNQTQLLDGSYMPTRIASLLGVAGTDVPLDDIEKRAWPYKIGVNGYPFIVSNNGYILIHPDLRPVYQGFLKDNYNSVDFCEVELLDDGRGPREFSPEILQLRESLVNHTTGSTLGLKIRYHYDDMKRVASEKHNYYYAPLTGTPFTMGIALPEGYGDFTIKVVDTIKTFQQKGINIADYFTGNNWKIHPECAIYPHGLYCKYHHAAHKTFSSLEEELLHFLEKMSSPDWKWSEQYEPLQEEVDPDTWTYLNSNDCKPDKLGGMLVEAWGQNRCTVHPHPLFCAEGDKDLLQLLVFDAQITDPVFRDERWIFRNKEEQELLEIYNVTLRFVATQSGLTRWEHVQENEDSVTKGAEFGDLHKHTIEEAWYKSAVLQHEIEKDSFVFSVPFGAGDRDDILVTGSHAIFPRDGGLEAPGSVVGLQFHHSNMRSRFLSITSKIHCPTCTDTCASEEWECYVIDNNGYVVVSENLNDTGRFFGEIEGAVMEAMKIEKIFRKIPIWDYQALRLDEPLYHLGWLVQWVIGEMIWLLYQTSLLAGGWSSASPSLPVEDYELGEEFEEDSSKEERERMEEKLSKMPNVTFIVYNESTPCDQKAFLYMLQQNLLPRDGVYKKNASHCSRPCTDPTDIIDSNPDGVKDTLNRDSDLDLPAIASLVYCESSTLEHAVNNNGMTAARECVLTYMAAPSFRLPVIGSLVYSESGALDHAVTEAGHRIFKRLT</sequence>
<dbReference type="InterPro" id="IPR002035">
    <property type="entry name" value="VWF_A"/>
</dbReference>
<keyword evidence="12" id="KW-0472">Membrane</keyword>
<evidence type="ECO:0000313" key="18">
    <source>
        <dbReference type="EMBL" id="CAD7587447.1"/>
    </source>
</evidence>
<evidence type="ECO:0000256" key="3">
    <source>
        <dbReference type="ARBA" id="ARBA00022568"/>
    </source>
</evidence>
<dbReference type="GO" id="GO:0005891">
    <property type="term" value="C:voltage-gated calcium channel complex"/>
    <property type="evidence" value="ECO:0007669"/>
    <property type="project" value="TreeGrafter"/>
</dbReference>
<evidence type="ECO:0000256" key="2">
    <source>
        <dbReference type="ARBA" id="ARBA00022448"/>
    </source>
</evidence>
<dbReference type="AlphaFoldDB" id="A0A7R9JQH2"/>
<dbReference type="Gene3D" id="3.40.50.410">
    <property type="entry name" value="von Willebrand factor, type A domain"/>
    <property type="match status" value="1"/>
</dbReference>
<keyword evidence="6" id="KW-0479">Metal-binding</keyword>
<organism evidence="18">
    <name type="scientific">Timema genevievae</name>
    <name type="common">Walking stick</name>
    <dbReference type="NCBI Taxonomy" id="629358"/>
    <lineage>
        <taxon>Eukaryota</taxon>
        <taxon>Metazoa</taxon>
        <taxon>Ecdysozoa</taxon>
        <taxon>Arthropoda</taxon>
        <taxon>Hexapoda</taxon>
        <taxon>Insecta</taxon>
        <taxon>Pterygota</taxon>
        <taxon>Neoptera</taxon>
        <taxon>Polyneoptera</taxon>
        <taxon>Phasmatodea</taxon>
        <taxon>Timematodea</taxon>
        <taxon>Timematoidea</taxon>
        <taxon>Timematidae</taxon>
        <taxon>Timema</taxon>
    </lineage>
</organism>
<keyword evidence="7 16" id="KW-0732">Signal</keyword>
<dbReference type="Pfam" id="PF08473">
    <property type="entry name" value="VGCC_alpha2"/>
    <property type="match status" value="1"/>
</dbReference>
<keyword evidence="4" id="KW-0107">Calcium channel</keyword>
<dbReference type="InterPro" id="IPR051173">
    <property type="entry name" value="Ca_channel_alpha-2/delta"/>
</dbReference>
<evidence type="ECO:0000259" key="17">
    <source>
        <dbReference type="PROSITE" id="PS50234"/>
    </source>
</evidence>
<evidence type="ECO:0000256" key="1">
    <source>
        <dbReference type="ARBA" id="ARBA00004479"/>
    </source>
</evidence>
<dbReference type="InterPro" id="IPR013680">
    <property type="entry name" value="VDCC_a2/dsu"/>
</dbReference>